<organism evidence="2 3">
    <name type="scientific">Roridomyces roridus</name>
    <dbReference type="NCBI Taxonomy" id="1738132"/>
    <lineage>
        <taxon>Eukaryota</taxon>
        <taxon>Fungi</taxon>
        <taxon>Dikarya</taxon>
        <taxon>Basidiomycota</taxon>
        <taxon>Agaricomycotina</taxon>
        <taxon>Agaricomycetes</taxon>
        <taxon>Agaricomycetidae</taxon>
        <taxon>Agaricales</taxon>
        <taxon>Marasmiineae</taxon>
        <taxon>Mycenaceae</taxon>
        <taxon>Roridomyces</taxon>
    </lineage>
</organism>
<feature type="compositionally biased region" description="Basic and acidic residues" evidence="1">
    <location>
        <begin position="63"/>
        <end position="83"/>
    </location>
</feature>
<protein>
    <submittedName>
        <fullName evidence="2">Uncharacterized protein</fullName>
    </submittedName>
</protein>
<evidence type="ECO:0000256" key="1">
    <source>
        <dbReference type="SAM" id="MobiDB-lite"/>
    </source>
</evidence>
<evidence type="ECO:0000313" key="2">
    <source>
        <dbReference type="EMBL" id="KAJ7627278.1"/>
    </source>
</evidence>
<name>A0AAD7FLT0_9AGAR</name>
<feature type="compositionally biased region" description="Low complexity" evidence="1">
    <location>
        <begin position="175"/>
        <end position="187"/>
    </location>
</feature>
<feature type="compositionally biased region" description="Low complexity" evidence="1">
    <location>
        <begin position="102"/>
        <end position="117"/>
    </location>
</feature>
<accession>A0AAD7FLT0</accession>
<dbReference type="AlphaFoldDB" id="A0AAD7FLT0"/>
<dbReference type="EMBL" id="JARKIF010000011">
    <property type="protein sequence ID" value="KAJ7627278.1"/>
    <property type="molecule type" value="Genomic_DNA"/>
</dbReference>
<feature type="compositionally biased region" description="Polar residues" evidence="1">
    <location>
        <begin position="1"/>
        <end position="15"/>
    </location>
</feature>
<evidence type="ECO:0000313" key="3">
    <source>
        <dbReference type="Proteomes" id="UP001221142"/>
    </source>
</evidence>
<sequence length="212" mass="22822">MKSPQNGSSTSSESCVSARLPGGVCGSSNLTTRLSKGGGLSNVSAWCGRGRGSESSGRLTAGTKEREMGSDVERRWKNRRTPDAGEALSSCGETRRRVRADMSSSSSSSSSSEMSMSHAPSDKSLDENNLFDIPDMLVWSRGERTTTVSMYDLTLRVRETGEPEDADEAQEEQEALVSSEELGVSEEPLAEVVCEEEEKAMVGEECQDTAFI</sequence>
<feature type="region of interest" description="Disordered" evidence="1">
    <location>
        <begin position="161"/>
        <end position="187"/>
    </location>
</feature>
<comment type="caution">
    <text evidence="2">The sequence shown here is derived from an EMBL/GenBank/DDBJ whole genome shotgun (WGS) entry which is preliminary data.</text>
</comment>
<feature type="region of interest" description="Disordered" evidence="1">
    <location>
        <begin position="1"/>
        <end position="128"/>
    </location>
</feature>
<gene>
    <name evidence="2" type="ORF">FB45DRAFT_920936</name>
</gene>
<keyword evidence="3" id="KW-1185">Reference proteome</keyword>
<dbReference type="Proteomes" id="UP001221142">
    <property type="component" value="Unassembled WGS sequence"/>
</dbReference>
<reference evidence="2" key="1">
    <citation type="submission" date="2023-03" db="EMBL/GenBank/DDBJ databases">
        <title>Massive genome expansion in bonnet fungi (Mycena s.s.) driven by repeated elements and novel gene families across ecological guilds.</title>
        <authorList>
            <consortium name="Lawrence Berkeley National Laboratory"/>
            <person name="Harder C.B."/>
            <person name="Miyauchi S."/>
            <person name="Viragh M."/>
            <person name="Kuo A."/>
            <person name="Thoen E."/>
            <person name="Andreopoulos B."/>
            <person name="Lu D."/>
            <person name="Skrede I."/>
            <person name="Drula E."/>
            <person name="Henrissat B."/>
            <person name="Morin E."/>
            <person name="Kohler A."/>
            <person name="Barry K."/>
            <person name="LaButti K."/>
            <person name="Morin E."/>
            <person name="Salamov A."/>
            <person name="Lipzen A."/>
            <person name="Mereny Z."/>
            <person name="Hegedus B."/>
            <person name="Baldrian P."/>
            <person name="Stursova M."/>
            <person name="Weitz H."/>
            <person name="Taylor A."/>
            <person name="Grigoriev I.V."/>
            <person name="Nagy L.G."/>
            <person name="Martin F."/>
            <person name="Kauserud H."/>
        </authorList>
    </citation>
    <scope>NUCLEOTIDE SEQUENCE</scope>
    <source>
        <strain evidence="2">9284</strain>
    </source>
</reference>
<feature type="compositionally biased region" description="Acidic residues" evidence="1">
    <location>
        <begin position="162"/>
        <end position="174"/>
    </location>
</feature>
<proteinExistence type="predicted"/>